<protein>
    <recommendedName>
        <fullName evidence="6">Piwi domain-containing protein</fullName>
    </recommendedName>
</protein>
<name>A0ABQ7CQE7_BRACR</name>
<keyword evidence="3" id="KW-0464">Manganese</keyword>
<evidence type="ECO:0000313" key="8">
    <source>
        <dbReference type="Proteomes" id="UP000266723"/>
    </source>
</evidence>
<dbReference type="Pfam" id="PF02171">
    <property type="entry name" value="Piwi"/>
    <property type="match status" value="1"/>
</dbReference>
<dbReference type="InterPro" id="IPR001906">
    <property type="entry name" value="Terpene_synth_N"/>
</dbReference>
<dbReference type="InterPro" id="IPR008949">
    <property type="entry name" value="Isoprenoid_synthase_dom_sf"/>
</dbReference>
<keyword evidence="8" id="KW-1185">Reference proteome</keyword>
<organism evidence="7 8">
    <name type="scientific">Brassica cretica</name>
    <name type="common">Mustard</name>
    <dbReference type="NCBI Taxonomy" id="69181"/>
    <lineage>
        <taxon>Eukaryota</taxon>
        <taxon>Viridiplantae</taxon>
        <taxon>Streptophyta</taxon>
        <taxon>Embryophyta</taxon>
        <taxon>Tracheophyta</taxon>
        <taxon>Spermatophyta</taxon>
        <taxon>Magnoliopsida</taxon>
        <taxon>eudicotyledons</taxon>
        <taxon>Gunneridae</taxon>
        <taxon>Pentapetalae</taxon>
        <taxon>rosids</taxon>
        <taxon>malvids</taxon>
        <taxon>Brassicales</taxon>
        <taxon>Brassicaceae</taxon>
        <taxon>Brassiceae</taxon>
        <taxon>Brassica</taxon>
    </lineage>
</organism>
<dbReference type="InterPro" id="IPR003165">
    <property type="entry name" value="Piwi"/>
</dbReference>
<dbReference type="Pfam" id="PF03936">
    <property type="entry name" value="Terpene_synth_C"/>
    <property type="match status" value="1"/>
</dbReference>
<dbReference type="Gene3D" id="1.50.10.130">
    <property type="entry name" value="Terpene synthase, N-terminal domain"/>
    <property type="match status" value="1"/>
</dbReference>
<keyword evidence="4" id="KW-0456">Lyase</keyword>
<dbReference type="SUPFAM" id="SSF48239">
    <property type="entry name" value="Terpenoid cyclases/Protein prenyltransferases"/>
    <property type="match status" value="2"/>
</dbReference>
<feature type="domain" description="Piwi" evidence="6">
    <location>
        <begin position="110"/>
        <end position="157"/>
    </location>
</feature>
<evidence type="ECO:0000256" key="5">
    <source>
        <dbReference type="ARBA" id="ARBA00038405"/>
    </source>
</evidence>
<dbReference type="CDD" id="cd00684">
    <property type="entry name" value="Terpene_cyclase_plant_C1"/>
    <property type="match status" value="1"/>
</dbReference>
<sequence length="687" mass="80028">MEEVKSGQKSYLNFSKLLPSQWGDHFLNISIADSDFDVLAREMEVLKPKLRKNIFTFSSRDKDAMKRCILSIHVLDSLGLAYIFEKEIVETLKHTFEKIDELMTDENDLDGVSESQFNQVLNIVVDQIIKAYQRLGETDVPKFTVNVAQKRHHTKLFQAKGHENVPAGLHHPHLCLPMEEVKSGQKSYLNFSKLLPSQWGDHFLNISIADSDFDVLAREMEVLKPKLRKNIFTFSSRDKDAMKRCILSIHVLDSLGLAYIFEKEIVETLKHTFEKIDELMTDENDLYTVSIMFRVFRIYGHNMLSDVFDRFKRNDGKFKESLIEDVQGMLSFYEAAHFRTTTYHILDEALSFTLDYLESLPTDSKAIPPRILKHIQNALYIPQHQNVKVLVAREYLSFYDQEEDNDETLLTLAKLNFKFLQLHYIQELKIITTWLRELDHTKNLPPGFRERTFECWFVGSMMYFEPQFSLGRIMSAKFFLLFTFLDDACDTYGSIPEVESVVNCLERWDPEYMENLHGHMKTAFKFVMSIYKEFEEILKSQGRSFALEKMIEEFKIVARTNLDLIKWARAGQIPNFDEYVEAGGDEVGSYSAIACSIMGLGEIGKKEDFEWLLSRPKSVRYLARKARLLDDITDFEEDMNKGYTANALNYYMKQHGVTKKEANDVYNHREGKLKDYLTALLVDPIHL</sequence>
<evidence type="ECO:0000256" key="3">
    <source>
        <dbReference type="ARBA" id="ARBA00023211"/>
    </source>
</evidence>
<evidence type="ECO:0000256" key="1">
    <source>
        <dbReference type="ARBA" id="ARBA00022723"/>
    </source>
</evidence>
<dbReference type="PANTHER" id="PTHR31225:SF242">
    <property type="entry name" value="TERPENOID SYNTHASE 9"/>
    <property type="match status" value="1"/>
</dbReference>
<dbReference type="InterPro" id="IPR044814">
    <property type="entry name" value="Terpene_cyclase_plant_C1"/>
</dbReference>
<keyword evidence="2" id="KW-0460">Magnesium</keyword>
<dbReference type="PANTHER" id="PTHR31225">
    <property type="entry name" value="OS04G0344100 PROTEIN-RELATED"/>
    <property type="match status" value="1"/>
</dbReference>
<dbReference type="InterPro" id="IPR050148">
    <property type="entry name" value="Terpene_synthase-like"/>
</dbReference>
<dbReference type="Proteomes" id="UP000266723">
    <property type="component" value="Unassembled WGS sequence"/>
</dbReference>
<dbReference type="InterPro" id="IPR036965">
    <property type="entry name" value="Terpene_synth_N_sf"/>
</dbReference>
<dbReference type="SUPFAM" id="SSF53098">
    <property type="entry name" value="Ribonuclease H-like"/>
    <property type="match status" value="1"/>
</dbReference>
<dbReference type="PROSITE" id="PS50822">
    <property type="entry name" value="PIWI"/>
    <property type="match status" value="1"/>
</dbReference>
<accession>A0ABQ7CQE7</accession>
<comment type="caution">
    <text evidence="7">The sequence shown here is derived from an EMBL/GenBank/DDBJ whole genome shotgun (WGS) entry which is preliminary data.</text>
</comment>
<gene>
    <name evidence="7" type="ORF">DY000_02018598</name>
</gene>
<dbReference type="EMBL" id="QGKV02000759">
    <property type="protein sequence ID" value="KAF3561558.1"/>
    <property type="molecule type" value="Genomic_DNA"/>
</dbReference>
<evidence type="ECO:0000259" key="6">
    <source>
        <dbReference type="PROSITE" id="PS50822"/>
    </source>
</evidence>
<dbReference type="InterPro" id="IPR008930">
    <property type="entry name" value="Terpenoid_cyclase/PrenylTrfase"/>
</dbReference>
<evidence type="ECO:0000256" key="4">
    <source>
        <dbReference type="ARBA" id="ARBA00023239"/>
    </source>
</evidence>
<comment type="similarity">
    <text evidence="5">Belongs to the terpene synthase family. Tpsa subfamily.</text>
</comment>
<evidence type="ECO:0000313" key="7">
    <source>
        <dbReference type="EMBL" id="KAF3561558.1"/>
    </source>
</evidence>
<dbReference type="InterPro" id="IPR005630">
    <property type="entry name" value="Terpene_synthase_metal-bd"/>
</dbReference>
<dbReference type="Gene3D" id="1.10.600.10">
    <property type="entry name" value="Farnesyl Diphosphate Synthase"/>
    <property type="match status" value="1"/>
</dbReference>
<dbReference type="InterPro" id="IPR012337">
    <property type="entry name" value="RNaseH-like_sf"/>
</dbReference>
<keyword evidence="1" id="KW-0479">Metal-binding</keyword>
<dbReference type="Gene3D" id="3.30.420.10">
    <property type="entry name" value="Ribonuclease H-like superfamily/Ribonuclease H"/>
    <property type="match status" value="1"/>
</dbReference>
<dbReference type="InterPro" id="IPR036397">
    <property type="entry name" value="RNaseH_sf"/>
</dbReference>
<reference evidence="7 8" key="1">
    <citation type="journal article" date="2020" name="BMC Genomics">
        <title>Intraspecific diversification of the crop wild relative Brassica cretica Lam. using demographic model selection.</title>
        <authorList>
            <person name="Kioukis A."/>
            <person name="Michalopoulou V.A."/>
            <person name="Briers L."/>
            <person name="Pirintsos S."/>
            <person name="Studholme D.J."/>
            <person name="Pavlidis P."/>
            <person name="Sarris P.F."/>
        </authorList>
    </citation>
    <scope>NUCLEOTIDE SEQUENCE [LARGE SCALE GENOMIC DNA]</scope>
    <source>
        <strain evidence="8">cv. PFS-1207/04</strain>
    </source>
</reference>
<proteinExistence type="inferred from homology"/>
<dbReference type="SUPFAM" id="SSF48576">
    <property type="entry name" value="Terpenoid synthases"/>
    <property type="match status" value="1"/>
</dbReference>
<evidence type="ECO:0000256" key="2">
    <source>
        <dbReference type="ARBA" id="ARBA00022842"/>
    </source>
</evidence>
<dbReference type="Pfam" id="PF01397">
    <property type="entry name" value="Terpene_synth"/>
    <property type="match status" value="1"/>
</dbReference>